<dbReference type="RefSeq" id="XP_014665619.1">
    <property type="nucleotide sequence ID" value="XM_014810133.1"/>
</dbReference>
<keyword evidence="1" id="KW-0479">Metal-binding</keyword>
<feature type="domain" description="C2H2-type" evidence="6">
    <location>
        <begin position="660"/>
        <end position="689"/>
    </location>
</feature>
<evidence type="ECO:0000256" key="1">
    <source>
        <dbReference type="ARBA" id="ARBA00022723"/>
    </source>
</evidence>
<gene>
    <name evidence="8 9" type="primary">LOC106807703</name>
</gene>
<evidence type="ECO:0000259" key="6">
    <source>
        <dbReference type="PROSITE" id="PS50157"/>
    </source>
</evidence>
<dbReference type="PANTHER" id="PTHR14003">
    <property type="entry name" value="TRANSCRIPTIONAL REPRESSOR PROTEIN YY"/>
    <property type="match status" value="1"/>
</dbReference>
<accession>A0ABM1E098</accession>
<evidence type="ECO:0000256" key="2">
    <source>
        <dbReference type="ARBA" id="ARBA00022737"/>
    </source>
</evidence>
<dbReference type="PROSITE" id="PS50157">
    <property type="entry name" value="ZINC_FINGER_C2H2_2"/>
    <property type="match status" value="9"/>
</dbReference>
<feature type="domain" description="C2H2-type" evidence="6">
    <location>
        <begin position="448"/>
        <end position="477"/>
    </location>
</feature>
<evidence type="ECO:0000256" key="3">
    <source>
        <dbReference type="ARBA" id="ARBA00022771"/>
    </source>
</evidence>
<feature type="domain" description="C2H2-type" evidence="6">
    <location>
        <begin position="478"/>
        <end position="507"/>
    </location>
</feature>
<feature type="domain" description="C2H2-type" evidence="6">
    <location>
        <begin position="570"/>
        <end position="599"/>
    </location>
</feature>
<keyword evidence="2" id="KW-0677">Repeat</keyword>
<feature type="domain" description="C2H2-type" evidence="6">
    <location>
        <begin position="508"/>
        <end position="532"/>
    </location>
</feature>
<keyword evidence="4" id="KW-0862">Zinc</keyword>
<feature type="domain" description="C2H2-type" evidence="6">
    <location>
        <begin position="725"/>
        <end position="751"/>
    </location>
</feature>
<keyword evidence="7" id="KW-1185">Reference proteome</keyword>
<reference evidence="8 9" key="1">
    <citation type="submission" date="2025-05" db="UniProtKB">
        <authorList>
            <consortium name="RefSeq"/>
        </authorList>
    </citation>
    <scope>IDENTIFICATION</scope>
</reference>
<dbReference type="SUPFAM" id="SSF57667">
    <property type="entry name" value="beta-beta-alpha zinc fingers"/>
    <property type="match status" value="5"/>
</dbReference>
<proteinExistence type="predicted"/>
<dbReference type="SMART" id="SM00355">
    <property type="entry name" value="ZnF_C2H2"/>
    <property type="match status" value="10"/>
</dbReference>
<evidence type="ECO:0000313" key="9">
    <source>
        <dbReference type="RefSeq" id="XP_014665621.1"/>
    </source>
</evidence>
<dbReference type="PROSITE" id="PS00028">
    <property type="entry name" value="ZINC_FINGER_C2H2_1"/>
    <property type="match status" value="10"/>
</dbReference>
<dbReference type="Proteomes" id="UP000695022">
    <property type="component" value="Unplaced"/>
</dbReference>
<feature type="domain" description="C2H2-type" evidence="6">
    <location>
        <begin position="600"/>
        <end position="629"/>
    </location>
</feature>
<dbReference type="Gene3D" id="3.30.160.60">
    <property type="entry name" value="Classic Zinc Finger"/>
    <property type="match status" value="9"/>
</dbReference>
<keyword evidence="3 5" id="KW-0863">Zinc-finger</keyword>
<evidence type="ECO:0000313" key="7">
    <source>
        <dbReference type="Proteomes" id="UP000695022"/>
    </source>
</evidence>
<dbReference type="Pfam" id="PF00096">
    <property type="entry name" value="zf-C2H2"/>
    <property type="match status" value="3"/>
</dbReference>
<organism evidence="7 8">
    <name type="scientific">Priapulus caudatus</name>
    <name type="common">Priapulid worm</name>
    <dbReference type="NCBI Taxonomy" id="37621"/>
    <lineage>
        <taxon>Eukaryota</taxon>
        <taxon>Metazoa</taxon>
        <taxon>Ecdysozoa</taxon>
        <taxon>Scalidophora</taxon>
        <taxon>Priapulida</taxon>
        <taxon>Priapulimorpha</taxon>
        <taxon>Priapulimorphida</taxon>
        <taxon>Priapulidae</taxon>
        <taxon>Priapulus</taxon>
    </lineage>
</organism>
<evidence type="ECO:0000313" key="8">
    <source>
        <dbReference type="RefSeq" id="XP_014665619.1"/>
    </source>
</evidence>
<dbReference type="RefSeq" id="XP_014665621.1">
    <property type="nucleotide sequence ID" value="XM_014810135.1"/>
</dbReference>
<dbReference type="GeneID" id="106807703"/>
<dbReference type="InterPro" id="IPR013087">
    <property type="entry name" value="Znf_C2H2_type"/>
</dbReference>
<feature type="domain" description="C2H2-type" evidence="6">
    <location>
        <begin position="630"/>
        <end position="659"/>
    </location>
</feature>
<sequence>MDGQQPSLWLKYVDASSISVNTLAHQTTPPLMLEGSDIVIGTVSGEQVEQMSVGEAELHSPLTSLSENEVETQGSEITVPLVTISEPKTSQQSILKRPTRSLLTHNRSKGFRKIVVYPRRQQSEDEHTRGEYGVSLPDAASAANAVTVYRTEADLGSAMAIISSAATDVDPTRVQTDQAQSDPSFSISVAGVESGDAVLSAMVGDEFTSEDDFLTVVNPVSGSVTMMPFKDLFEDKNNTLMTPQELESMPENGIEFEESVGPKEAQADEMSLMELVGDSGEKLLGKARNRVAVCRKNASTKAPNYTLGKVLVKTDNATKITQIVINPDQLQKIHQLICSTTSADVSGKTLELKPANGELLDGVITDKQEVMVSPADAALMVATMEKESELGDVANGHLLSVEESDHQATTTCSRELYIVTEDGKRLMLRFNPDPSDQCDTEPVSKKRFVCPLPDCRKVFTKDNKFRIHMTSHSYDRPHKCTVDGCDWSFPSQYKLRRHLECHKGTKLYVCDIGGCSRTFTTVYNLNAHKRLHYRPCLNECPLGTCRQRFPTKKQLDLHLKEHEDDVERPYQCPEPGCDRGFYCSNSLASHLRSHNSRMPKICPVEGCGKEFDKECRLKQHLRSHTGERPYICGEEGCGWSFTSASKLTRHMKSHSQERNYLCPHENCTKRFMRAEHLKAHVNTHTGERPFVCRFEQCQARFTARQSLYAHLKKHSAADLHYRVVYHCPVDGCDKKYSTQSSLKVHVSKLHSEVDIQQLDFLAYVSTEEMPTLENLTQLSQEDEGIQTNGENILEDVKPTVANITSATQFITETASTSPSPGLQEMSTQLVGNNVVTQFVVPADLTESHLTSIGHQTTAFTEIDSTGETLLPLREGSARTDVLATTILCDRVRRRRKRPLSISSDSSVTTSDIVLPPPSISFQTQLLQDDPPLLTPCDILVEGALPPSSTTQSVLALGAVGSQVDVASTREIVSQSQPLDIVISQSALCVVSSASRTLSPELLMANDLGSSLSTSILNENASDFTGSSINLIQELDVE</sequence>
<evidence type="ECO:0000256" key="4">
    <source>
        <dbReference type="ARBA" id="ARBA00022833"/>
    </source>
</evidence>
<protein>
    <submittedName>
        <fullName evidence="8 9">Uncharacterized protein LOC106807703</fullName>
    </submittedName>
</protein>
<dbReference type="PANTHER" id="PTHR14003:SF19">
    <property type="entry name" value="YY2 TRANSCRIPTION FACTOR"/>
    <property type="match status" value="1"/>
</dbReference>
<dbReference type="InterPro" id="IPR036236">
    <property type="entry name" value="Znf_C2H2_sf"/>
</dbReference>
<name>A0ABM1E098_PRICU</name>
<feature type="domain" description="C2H2-type" evidence="6">
    <location>
        <begin position="690"/>
        <end position="719"/>
    </location>
</feature>
<evidence type="ECO:0000256" key="5">
    <source>
        <dbReference type="PROSITE-ProRule" id="PRU00042"/>
    </source>
</evidence>